<name>A0A915NID1_9BILA</name>
<feature type="signal peptide" evidence="1">
    <location>
        <begin position="1"/>
        <end position="26"/>
    </location>
</feature>
<evidence type="ECO:0000313" key="3">
    <source>
        <dbReference type="WBParaSite" id="scf7180000418953.g3166"/>
    </source>
</evidence>
<evidence type="ECO:0000313" key="2">
    <source>
        <dbReference type="Proteomes" id="UP000887560"/>
    </source>
</evidence>
<keyword evidence="1" id="KW-0732">Signal</keyword>
<feature type="chain" id="PRO_5037710914" evidence="1">
    <location>
        <begin position="27"/>
        <end position="319"/>
    </location>
</feature>
<accession>A0A915NID1</accession>
<dbReference type="AlphaFoldDB" id="A0A915NID1"/>
<organism evidence="2 3">
    <name type="scientific">Meloidogyne floridensis</name>
    <dbReference type="NCBI Taxonomy" id="298350"/>
    <lineage>
        <taxon>Eukaryota</taxon>
        <taxon>Metazoa</taxon>
        <taxon>Ecdysozoa</taxon>
        <taxon>Nematoda</taxon>
        <taxon>Chromadorea</taxon>
        <taxon>Rhabditida</taxon>
        <taxon>Tylenchina</taxon>
        <taxon>Tylenchomorpha</taxon>
        <taxon>Tylenchoidea</taxon>
        <taxon>Meloidogynidae</taxon>
        <taxon>Meloidogyninae</taxon>
        <taxon>Meloidogyne</taxon>
    </lineage>
</organism>
<evidence type="ECO:0000256" key="1">
    <source>
        <dbReference type="SAM" id="SignalP"/>
    </source>
</evidence>
<dbReference type="Proteomes" id="UP000887560">
    <property type="component" value="Unplaced"/>
</dbReference>
<protein>
    <submittedName>
        <fullName evidence="3">Uncharacterized protein</fullName>
    </submittedName>
</protein>
<reference evidence="3" key="1">
    <citation type="submission" date="2022-11" db="UniProtKB">
        <authorList>
            <consortium name="WormBaseParasite"/>
        </authorList>
    </citation>
    <scope>IDENTIFICATION</scope>
</reference>
<dbReference type="WBParaSite" id="scf7180000418953.g3166">
    <property type="protein sequence ID" value="scf7180000418953.g3166"/>
    <property type="gene ID" value="scf7180000418953.g3166"/>
</dbReference>
<keyword evidence="2" id="KW-1185">Reference proteome</keyword>
<proteinExistence type="predicted"/>
<sequence length="319" mass="37740">MLSNIFWHFLIFNCFLILSTFETTENLTGNADVSSGYFHVEETGVDHQSKNGEGEEDANMKFKNGGKQIENNYAGKMNEMAEEARTLKNFDEYRKVALHFIETITDDDKIQKCFNKVIDIKEFDEIILQFFKNASMFGKFVEHFNNRYKVIKGSKKTSKTLKHNFEILQKHLEVLKENNFKNFLEKIEMCNEKSYQSIYKLFQQNNILIEYSKQNCKILLKFSENYLGLKFENPFVRDLNNAINSQADLDELNSHKEKEEEEFKVFFDGFEKRKDNFFHRKLIKASKIPKKIREKLHFKNNNMGYERLVNESEGIPVTP</sequence>